<keyword evidence="2" id="KW-1185">Reference proteome</keyword>
<evidence type="ECO:0000313" key="2">
    <source>
        <dbReference type="Proteomes" id="UP000824120"/>
    </source>
</evidence>
<proteinExistence type="predicted"/>
<organism evidence="1 2">
    <name type="scientific">Solanum commersonii</name>
    <name type="common">Commerson's wild potato</name>
    <name type="synonym">Commerson's nightshade</name>
    <dbReference type="NCBI Taxonomy" id="4109"/>
    <lineage>
        <taxon>Eukaryota</taxon>
        <taxon>Viridiplantae</taxon>
        <taxon>Streptophyta</taxon>
        <taxon>Embryophyta</taxon>
        <taxon>Tracheophyta</taxon>
        <taxon>Spermatophyta</taxon>
        <taxon>Magnoliopsida</taxon>
        <taxon>eudicotyledons</taxon>
        <taxon>Gunneridae</taxon>
        <taxon>Pentapetalae</taxon>
        <taxon>asterids</taxon>
        <taxon>lamiids</taxon>
        <taxon>Solanales</taxon>
        <taxon>Solanaceae</taxon>
        <taxon>Solanoideae</taxon>
        <taxon>Solaneae</taxon>
        <taxon>Solanum</taxon>
    </lineage>
</organism>
<gene>
    <name evidence="1" type="ORF">H5410_005816</name>
</gene>
<reference evidence="1 2" key="1">
    <citation type="submission" date="2020-09" db="EMBL/GenBank/DDBJ databases">
        <title>De no assembly of potato wild relative species, Solanum commersonii.</title>
        <authorList>
            <person name="Cho K."/>
        </authorList>
    </citation>
    <scope>NUCLEOTIDE SEQUENCE [LARGE SCALE GENOMIC DNA]</scope>
    <source>
        <strain evidence="1">LZ3.2</strain>
        <tissue evidence="1">Leaf</tissue>
    </source>
</reference>
<sequence length="67" mass="7711">MWWLKLKKAFSFKLPTNNSQIETYHSNSPSIPSSSAFLSRFPIPPHDYSSSINQRCKNFILAPKVLI</sequence>
<comment type="caution">
    <text evidence="1">The sequence shown here is derived from an EMBL/GenBank/DDBJ whole genome shotgun (WGS) entry which is preliminary data.</text>
</comment>
<dbReference type="EMBL" id="JACXVP010000002">
    <property type="protein sequence ID" value="KAG5620598.1"/>
    <property type="molecule type" value="Genomic_DNA"/>
</dbReference>
<protein>
    <submittedName>
        <fullName evidence="1">Uncharacterized protein</fullName>
    </submittedName>
</protein>
<evidence type="ECO:0000313" key="1">
    <source>
        <dbReference type="EMBL" id="KAG5620598.1"/>
    </source>
</evidence>
<name>A0A9J6A7G6_SOLCO</name>
<accession>A0A9J6A7G6</accession>
<dbReference type="Proteomes" id="UP000824120">
    <property type="component" value="Chromosome 2"/>
</dbReference>
<dbReference type="AlphaFoldDB" id="A0A9J6A7G6"/>